<dbReference type="Pfam" id="PF00756">
    <property type="entry name" value="Esterase"/>
    <property type="match status" value="1"/>
</dbReference>
<reference evidence="1 2" key="1">
    <citation type="submission" date="2017-06" db="EMBL/GenBank/DDBJ databases">
        <authorList>
            <person name="Kim H.J."/>
            <person name="Triplett B.A."/>
        </authorList>
    </citation>
    <scope>NUCLEOTIDE SEQUENCE [LARGE SCALE GENOMIC DNA]</scope>
    <source>
        <strain evidence="1 2">CGMCC 4.5593</strain>
    </source>
</reference>
<proteinExistence type="predicted"/>
<dbReference type="OrthoDB" id="9775130at2"/>
<keyword evidence="2" id="KW-1185">Reference proteome</keyword>
<dbReference type="Gene3D" id="3.40.50.1820">
    <property type="entry name" value="alpha/beta hydrolase"/>
    <property type="match status" value="1"/>
</dbReference>
<evidence type="ECO:0000313" key="1">
    <source>
        <dbReference type="EMBL" id="SNT61125.1"/>
    </source>
</evidence>
<dbReference type="InterPro" id="IPR050583">
    <property type="entry name" value="Mycobacterial_A85_antigen"/>
</dbReference>
<dbReference type="SUPFAM" id="SSF53474">
    <property type="entry name" value="alpha/beta-Hydrolases"/>
    <property type="match status" value="1"/>
</dbReference>
<dbReference type="PANTHER" id="PTHR48098">
    <property type="entry name" value="ENTEROCHELIN ESTERASE-RELATED"/>
    <property type="match status" value="1"/>
</dbReference>
<evidence type="ECO:0000313" key="2">
    <source>
        <dbReference type="Proteomes" id="UP000198362"/>
    </source>
</evidence>
<dbReference type="AlphaFoldDB" id="A0A239P225"/>
<dbReference type="Proteomes" id="UP000198362">
    <property type="component" value="Unassembled WGS sequence"/>
</dbReference>
<protein>
    <submittedName>
        <fullName evidence="1">Enterochelin esterase</fullName>
    </submittedName>
</protein>
<gene>
    <name evidence="1" type="ORF">SAMN05421812_1136</name>
</gene>
<dbReference type="RefSeq" id="WP_089253450.1">
    <property type="nucleotide sequence ID" value="NZ_FZPH01000013.1"/>
</dbReference>
<dbReference type="InterPro" id="IPR000801">
    <property type="entry name" value="Esterase-like"/>
</dbReference>
<organism evidence="1 2">
    <name type="scientific">Asanoa hainanensis</name>
    <dbReference type="NCBI Taxonomy" id="560556"/>
    <lineage>
        <taxon>Bacteria</taxon>
        <taxon>Bacillati</taxon>
        <taxon>Actinomycetota</taxon>
        <taxon>Actinomycetes</taxon>
        <taxon>Micromonosporales</taxon>
        <taxon>Micromonosporaceae</taxon>
        <taxon>Asanoa</taxon>
    </lineage>
</organism>
<accession>A0A239P225</accession>
<dbReference type="EMBL" id="FZPH01000013">
    <property type="protein sequence ID" value="SNT61125.1"/>
    <property type="molecule type" value="Genomic_DNA"/>
</dbReference>
<dbReference type="InterPro" id="IPR029058">
    <property type="entry name" value="AB_hydrolase_fold"/>
</dbReference>
<name>A0A239P225_9ACTN</name>
<dbReference type="PANTHER" id="PTHR48098:SF6">
    <property type="entry name" value="FERRI-BACILLIBACTIN ESTERASE BESA"/>
    <property type="match status" value="1"/>
</dbReference>
<sequence length="361" mass="39255">MGWVDGRLTFRYADPDHQLAGVRLAQHAGLPADQLDFAYRDQAWILDVPAPAAWRLEYQLRLRHLDGREEWVNDPANPARVGGAFGDKSVLHRGDYVEPVWLDLPGARGTWRELTAPAPALDADVSVRAWSPPSAGERVLVAHDGPEFDKLADLGHYAAAMVGSGTLPPFHLVLLGPGARDDWYSANNAYAATLAGPVLDALRKELGFEGRITGMGASLGGLAMLHAQRRYPAAFAGLFLQSGSFFRPRLDPQESGFRYFQRITRFTGPVVASAFAAHPVPTRLTCGTVEENLANNQEMADALARQGYPAELVEVPDGHHFTAWRDAFDPHLTRLLARSWGETSWSLGSFGPGSWGGPSGG</sequence>